<dbReference type="Pfam" id="PF00595">
    <property type="entry name" value="PDZ"/>
    <property type="match status" value="1"/>
</dbReference>
<dbReference type="Ensembl" id="ENSSGRT00000086495.1">
    <property type="protein sequence ID" value="ENSSGRP00000081236.1"/>
    <property type="gene ID" value="ENSSGRG00000041087.1"/>
</dbReference>
<evidence type="ECO:0000313" key="9">
    <source>
        <dbReference type="Proteomes" id="UP000472262"/>
    </source>
</evidence>
<dbReference type="CDD" id="cd11862">
    <property type="entry name" value="SH3_MPP"/>
    <property type="match status" value="1"/>
</dbReference>
<comment type="similarity">
    <text evidence="1">Belongs to the MAGUK family.</text>
</comment>
<evidence type="ECO:0000259" key="4">
    <source>
        <dbReference type="PROSITE" id="PS50002"/>
    </source>
</evidence>
<dbReference type="PROSITE" id="PS51022">
    <property type="entry name" value="L27"/>
    <property type="match status" value="1"/>
</dbReference>
<organism evidence="8 9">
    <name type="scientific">Sinocyclocheilus grahami</name>
    <name type="common">Dianchi golden-line fish</name>
    <name type="synonym">Barbus grahami</name>
    <dbReference type="NCBI Taxonomy" id="75366"/>
    <lineage>
        <taxon>Eukaryota</taxon>
        <taxon>Metazoa</taxon>
        <taxon>Chordata</taxon>
        <taxon>Craniata</taxon>
        <taxon>Vertebrata</taxon>
        <taxon>Euteleostomi</taxon>
        <taxon>Actinopterygii</taxon>
        <taxon>Neopterygii</taxon>
        <taxon>Teleostei</taxon>
        <taxon>Ostariophysi</taxon>
        <taxon>Cypriniformes</taxon>
        <taxon>Cyprinidae</taxon>
        <taxon>Cyprininae</taxon>
        <taxon>Sinocyclocheilus</taxon>
    </lineage>
</organism>
<dbReference type="InterPro" id="IPR027417">
    <property type="entry name" value="P-loop_NTPase"/>
</dbReference>
<dbReference type="Gene3D" id="2.30.30.40">
    <property type="entry name" value="SH3 Domains"/>
    <property type="match status" value="1"/>
</dbReference>
<dbReference type="InterPro" id="IPR050716">
    <property type="entry name" value="MAGUK"/>
</dbReference>
<proteinExistence type="inferred from homology"/>
<dbReference type="InterPro" id="IPR014775">
    <property type="entry name" value="L27_C"/>
</dbReference>
<dbReference type="SMART" id="SM00326">
    <property type="entry name" value="SH3"/>
    <property type="match status" value="1"/>
</dbReference>
<feature type="domain" description="Guanylate kinase-like" evidence="5">
    <location>
        <begin position="331"/>
        <end position="456"/>
    </location>
</feature>
<keyword evidence="9" id="KW-1185">Reference proteome</keyword>
<sequence>MFNASYFSFQLAEELRCVVASPETTELLYLLSKPHVQALLSVHDMVSQKEFDPRLPPLPPLPDYIEKEEDSIKIVRLVKNQEPLGATIKRDESTGAIVVARVMRGGAADRSGLIHEGDKLKEVNGVPMEDKNPEEIIPILAKSEGAVTFKVIPGTKEEPETIDNKIFVRALFDYNPQEDPAIPCKDAGLEFWRGDVLQIVSQEDDTWWQARRHGDANLRAGLIPSRQLQESILLKLTTCDVKLIDLVFSFPTAGLRKSFRLSRKDSTGQHLRQKMGKGHAGIHLPIYQEVLPYKRKPGEPYRLVLLTGENDSCFKKITPLSTSSHILYMEQFLEYGEYKGNYYGMSLDSVHRVVAESKVCLLVVKPHVTLYTSELKPYVVFVKPPSIESLRLSRRKAKVLSSQNEQTPTKIFTEEDFQDMITSAQAMENKYGHLFEKVIINDDLAMAFTELRDELTKIETETHWIPNTWAHV</sequence>
<dbReference type="InterPro" id="IPR036892">
    <property type="entry name" value="L27_dom_sf"/>
</dbReference>
<dbReference type="InterPro" id="IPR008145">
    <property type="entry name" value="GK/Ca_channel_bsu"/>
</dbReference>
<dbReference type="Pfam" id="PF00625">
    <property type="entry name" value="Guanylate_kin"/>
    <property type="match status" value="1"/>
</dbReference>
<dbReference type="InterPro" id="IPR008144">
    <property type="entry name" value="Guanylate_kin-like_dom"/>
</dbReference>
<dbReference type="Pfam" id="PF02828">
    <property type="entry name" value="L27"/>
    <property type="match status" value="1"/>
</dbReference>
<dbReference type="InterPro" id="IPR004172">
    <property type="entry name" value="L27_dom"/>
</dbReference>
<accession>A0A672QYL3</accession>
<dbReference type="SMART" id="SM00072">
    <property type="entry name" value="GuKc"/>
    <property type="match status" value="1"/>
</dbReference>
<evidence type="ECO:0000256" key="1">
    <source>
        <dbReference type="ARBA" id="ARBA00007014"/>
    </source>
</evidence>
<feature type="domain" description="SH3" evidence="4">
    <location>
        <begin position="163"/>
        <end position="233"/>
    </location>
</feature>
<dbReference type="InParanoid" id="A0A672QYL3"/>
<dbReference type="SUPFAM" id="SSF101288">
    <property type="entry name" value="L27 domain"/>
    <property type="match status" value="1"/>
</dbReference>
<evidence type="ECO:0000313" key="8">
    <source>
        <dbReference type="Ensembl" id="ENSSGRP00000081236.1"/>
    </source>
</evidence>
<dbReference type="InterPro" id="IPR036028">
    <property type="entry name" value="SH3-like_dom_sf"/>
</dbReference>
<dbReference type="InterPro" id="IPR001478">
    <property type="entry name" value="PDZ"/>
</dbReference>
<dbReference type="OMA" id="AWWQACH"/>
<keyword evidence="2 3" id="KW-0728">SH3 domain</keyword>
<name>A0A672QYL3_SINGR</name>
<dbReference type="PROSITE" id="PS50002">
    <property type="entry name" value="SH3"/>
    <property type="match status" value="1"/>
</dbReference>
<evidence type="ECO:0000256" key="2">
    <source>
        <dbReference type="ARBA" id="ARBA00022443"/>
    </source>
</evidence>
<reference evidence="8" key="2">
    <citation type="submission" date="2025-09" db="UniProtKB">
        <authorList>
            <consortium name="Ensembl"/>
        </authorList>
    </citation>
    <scope>IDENTIFICATION</scope>
</reference>
<feature type="domain" description="L27" evidence="7">
    <location>
        <begin position="1"/>
        <end position="54"/>
    </location>
</feature>
<dbReference type="Proteomes" id="UP000472262">
    <property type="component" value="Unassembled WGS sequence"/>
</dbReference>
<dbReference type="Gene3D" id="3.30.63.10">
    <property type="entry name" value="Guanylate Kinase phosphate binding domain"/>
    <property type="match status" value="1"/>
</dbReference>
<dbReference type="SMART" id="SM00569">
    <property type="entry name" value="L27"/>
    <property type="match status" value="1"/>
</dbReference>
<dbReference type="SMART" id="SM00228">
    <property type="entry name" value="PDZ"/>
    <property type="match status" value="1"/>
</dbReference>
<evidence type="ECO:0000259" key="7">
    <source>
        <dbReference type="PROSITE" id="PS51022"/>
    </source>
</evidence>
<reference evidence="8" key="1">
    <citation type="submission" date="2025-08" db="UniProtKB">
        <authorList>
            <consortium name="Ensembl"/>
        </authorList>
    </citation>
    <scope>IDENTIFICATION</scope>
</reference>
<dbReference type="Gene3D" id="1.10.287.650">
    <property type="entry name" value="L27 domain"/>
    <property type="match status" value="1"/>
</dbReference>
<dbReference type="PROSITE" id="PS50052">
    <property type="entry name" value="GUANYLATE_KINASE_2"/>
    <property type="match status" value="1"/>
</dbReference>
<evidence type="ECO:0000259" key="6">
    <source>
        <dbReference type="PROSITE" id="PS50106"/>
    </source>
</evidence>
<evidence type="ECO:0000259" key="5">
    <source>
        <dbReference type="PROSITE" id="PS50052"/>
    </source>
</evidence>
<dbReference type="SUPFAM" id="SSF52540">
    <property type="entry name" value="P-loop containing nucleoside triphosphate hydrolases"/>
    <property type="match status" value="1"/>
</dbReference>
<dbReference type="InterPro" id="IPR001452">
    <property type="entry name" value="SH3_domain"/>
</dbReference>
<dbReference type="CDD" id="cd06799">
    <property type="entry name" value="PDZ_MPP3-MPP4-MPP7-like"/>
    <property type="match status" value="1"/>
</dbReference>
<dbReference type="PROSITE" id="PS50106">
    <property type="entry name" value="PDZ"/>
    <property type="match status" value="1"/>
</dbReference>
<dbReference type="InterPro" id="IPR036034">
    <property type="entry name" value="PDZ_sf"/>
</dbReference>
<feature type="domain" description="PDZ" evidence="6">
    <location>
        <begin position="74"/>
        <end position="155"/>
    </location>
</feature>
<dbReference type="Gene3D" id="3.40.50.300">
    <property type="entry name" value="P-loop containing nucleotide triphosphate hydrolases"/>
    <property type="match status" value="1"/>
</dbReference>
<evidence type="ECO:0000256" key="3">
    <source>
        <dbReference type="PROSITE-ProRule" id="PRU00192"/>
    </source>
</evidence>
<dbReference type="Gene3D" id="2.30.42.10">
    <property type="match status" value="1"/>
</dbReference>
<protein>
    <submittedName>
        <fullName evidence="8">Membrane protein, palmitoylated 7b (MAGUK p55 subfamily member 7)</fullName>
    </submittedName>
</protein>
<dbReference type="SUPFAM" id="SSF50156">
    <property type="entry name" value="PDZ domain-like"/>
    <property type="match status" value="1"/>
</dbReference>
<dbReference type="SUPFAM" id="SSF50044">
    <property type="entry name" value="SH3-domain"/>
    <property type="match status" value="1"/>
</dbReference>
<dbReference type="AlphaFoldDB" id="A0A672QYL3"/>
<dbReference type="Pfam" id="PF07653">
    <property type="entry name" value="SH3_2"/>
    <property type="match status" value="1"/>
</dbReference>
<dbReference type="PANTHER" id="PTHR23122">
    <property type="entry name" value="MEMBRANE-ASSOCIATED GUANYLATE KINASE MAGUK"/>
    <property type="match status" value="1"/>
</dbReference>